<dbReference type="Proteomes" id="UP000287156">
    <property type="component" value="Unassembled WGS sequence"/>
</dbReference>
<dbReference type="OrthoDB" id="9803913at2"/>
<gene>
    <name evidence="6 7 9" type="primary">dinG</name>
    <name evidence="9" type="ORF">D4T97_012215</name>
</gene>
<dbReference type="InterPro" id="IPR006555">
    <property type="entry name" value="ATP-dep_Helicase_C"/>
</dbReference>
<dbReference type="GO" id="GO:0006260">
    <property type="term" value="P:DNA replication"/>
    <property type="evidence" value="ECO:0007669"/>
    <property type="project" value="InterPro"/>
</dbReference>
<dbReference type="GO" id="GO:0008408">
    <property type="term" value="F:3'-5' exonuclease activity"/>
    <property type="evidence" value="ECO:0007669"/>
    <property type="project" value="UniProtKB-UniRule"/>
</dbReference>
<comment type="function">
    <text evidence="6 7">3'-5' exonuclease.</text>
</comment>
<reference evidence="9" key="1">
    <citation type="submission" date="2018-12" db="EMBL/GenBank/DDBJ databases">
        <authorList>
            <person name="Sun L."/>
            <person name="Chen Z."/>
        </authorList>
    </citation>
    <scope>NUCLEOTIDE SEQUENCE [LARGE SCALE GENOMIC DNA]</scope>
    <source>
        <strain evidence="9">3-2-2</strain>
    </source>
</reference>
<organism evidence="9 10">
    <name type="scientific">Siminovitchia acidinfaciens</name>
    <dbReference type="NCBI Taxonomy" id="2321395"/>
    <lineage>
        <taxon>Bacteria</taxon>
        <taxon>Bacillati</taxon>
        <taxon>Bacillota</taxon>
        <taxon>Bacilli</taxon>
        <taxon>Bacillales</taxon>
        <taxon>Bacillaceae</taxon>
        <taxon>Siminovitchia</taxon>
    </lineage>
</organism>
<proteinExistence type="inferred from homology"/>
<dbReference type="Gene3D" id="3.30.420.10">
    <property type="entry name" value="Ribonuclease H-like superfamily/Ribonuclease H"/>
    <property type="match status" value="1"/>
</dbReference>
<dbReference type="GO" id="GO:0003887">
    <property type="term" value="F:DNA-directed DNA polymerase activity"/>
    <property type="evidence" value="ECO:0007669"/>
    <property type="project" value="InterPro"/>
</dbReference>
<evidence type="ECO:0000259" key="8">
    <source>
        <dbReference type="PROSITE" id="PS51193"/>
    </source>
</evidence>
<dbReference type="GO" id="GO:0003677">
    <property type="term" value="F:DNA binding"/>
    <property type="evidence" value="ECO:0007669"/>
    <property type="project" value="InterPro"/>
</dbReference>
<dbReference type="FunFam" id="3.30.420.10:FF:000045">
    <property type="entry name" value="3'-5' exonuclease DinG"/>
    <property type="match status" value="1"/>
</dbReference>
<evidence type="ECO:0000313" key="9">
    <source>
        <dbReference type="EMBL" id="RST73641.1"/>
    </source>
</evidence>
<dbReference type="HAMAP" id="MF_02206">
    <property type="entry name" value="DinG_exonucl"/>
    <property type="match status" value="1"/>
</dbReference>
<evidence type="ECO:0000256" key="7">
    <source>
        <dbReference type="RuleBase" id="RU364106"/>
    </source>
</evidence>
<comment type="caution">
    <text evidence="9">The sequence shown here is derived from an EMBL/GenBank/DDBJ whole genome shotgun (WGS) entry which is preliminary data.</text>
</comment>
<dbReference type="Gene3D" id="3.40.50.300">
    <property type="entry name" value="P-loop containing nucleotide triphosphate hydrolases"/>
    <property type="match status" value="2"/>
</dbReference>
<dbReference type="AlphaFoldDB" id="A0A429XY23"/>
<evidence type="ECO:0000313" key="10">
    <source>
        <dbReference type="Proteomes" id="UP000287156"/>
    </source>
</evidence>
<keyword evidence="3 6" id="KW-0378">Hydrolase</keyword>
<dbReference type="InterPro" id="IPR006054">
    <property type="entry name" value="DnaQ"/>
</dbReference>
<evidence type="ECO:0000256" key="3">
    <source>
        <dbReference type="ARBA" id="ARBA00022801"/>
    </source>
</evidence>
<name>A0A429XY23_9BACI</name>
<dbReference type="GO" id="GO:0016818">
    <property type="term" value="F:hydrolase activity, acting on acid anhydrides, in phosphorus-containing anhydrides"/>
    <property type="evidence" value="ECO:0007669"/>
    <property type="project" value="InterPro"/>
</dbReference>
<evidence type="ECO:0000256" key="1">
    <source>
        <dbReference type="ARBA" id="ARBA00022722"/>
    </source>
</evidence>
<evidence type="ECO:0000256" key="6">
    <source>
        <dbReference type="HAMAP-Rule" id="MF_02206"/>
    </source>
</evidence>
<dbReference type="PANTHER" id="PTHR11472">
    <property type="entry name" value="DNA REPAIR DEAD HELICASE RAD3/XP-D SUBFAMILY MEMBER"/>
    <property type="match status" value="1"/>
</dbReference>
<evidence type="ECO:0000256" key="5">
    <source>
        <dbReference type="ARBA" id="ARBA00022840"/>
    </source>
</evidence>
<evidence type="ECO:0000256" key="4">
    <source>
        <dbReference type="ARBA" id="ARBA00022839"/>
    </source>
</evidence>
<keyword evidence="1 6" id="KW-0540">Nuclease</keyword>
<dbReference type="RefSeq" id="WP_126051030.1">
    <property type="nucleotide sequence ID" value="NZ_QYTV02000005.1"/>
</dbReference>
<evidence type="ECO:0000256" key="2">
    <source>
        <dbReference type="ARBA" id="ARBA00022741"/>
    </source>
</evidence>
<dbReference type="InterPro" id="IPR006310">
    <property type="entry name" value="DinG"/>
</dbReference>
<dbReference type="SMART" id="SM00491">
    <property type="entry name" value="HELICc2"/>
    <property type="match status" value="1"/>
</dbReference>
<dbReference type="PROSITE" id="PS51193">
    <property type="entry name" value="HELICASE_ATP_BIND_2"/>
    <property type="match status" value="1"/>
</dbReference>
<keyword evidence="10" id="KW-1185">Reference proteome</keyword>
<dbReference type="GO" id="GO:0005524">
    <property type="term" value="F:ATP binding"/>
    <property type="evidence" value="ECO:0007669"/>
    <property type="project" value="UniProtKB-UniRule"/>
</dbReference>
<accession>A0A429XY23</accession>
<dbReference type="InterPro" id="IPR027417">
    <property type="entry name" value="P-loop_NTPase"/>
</dbReference>
<dbReference type="InterPro" id="IPR036397">
    <property type="entry name" value="RNaseH_sf"/>
</dbReference>
<feature type="domain" description="Helicase ATP-binding" evidence="8">
    <location>
        <begin position="248"/>
        <end position="522"/>
    </location>
</feature>
<comment type="similarity">
    <text evidence="6 7">Belongs to the helicase family. DinG subfamily. Type 2 sub-subfamily.</text>
</comment>
<keyword evidence="9" id="KW-0347">Helicase</keyword>
<feature type="binding site" evidence="6">
    <location>
        <begin position="283"/>
        <end position="290"/>
    </location>
    <ligand>
        <name>ATP</name>
        <dbReference type="ChEBI" id="CHEBI:30616"/>
    </ligand>
</feature>
<keyword evidence="5 6" id="KW-0067">ATP-binding</keyword>
<dbReference type="CDD" id="cd06127">
    <property type="entry name" value="DEDDh"/>
    <property type="match status" value="1"/>
</dbReference>
<dbReference type="EC" id="3.1.-.-" evidence="6 7"/>
<dbReference type="InterPro" id="IPR045028">
    <property type="entry name" value="DinG/Rad3-like"/>
</dbReference>
<dbReference type="InterPro" id="IPR012337">
    <property type="entry name" value="RNaseH-like_sf"/>
</dbReference>
<sequence length="934" mass="106320">MTNKYVVVDVETTGNSYNRGSRIIQISAVVVKDSKIMEQYTSFVNPEMPIPAFIKDLTGITEEEVTNAPTFDEIAADLHSILEGAIFVAHNVKFDRSFVAGELKSAGFNNPIEKTLDTVELANILLPEANSYKLEELSDEMELEHLNPHQADSDALATAELLLMLLEKAKSLPATTLETLCKLSKSLNNNMFSFFESIKKEKAGQLEHLQDDLESFRGIILKKKRIPDQEVSLQVVNYPKNENEKISLLQNSIRDFEARNGQFEMMDTVYESLDTDIHSVIEAGTGIGKSLAYLLPSVYFSAARQEKVIISTYTIQLQHQLLDKEIEVLENALPFSFQTALLKGREHYINMLKFEQTLYELDSSYDETITKMKILIWLLYTKTGDRDELNLSSGGKLYWKRICNDGFFVEKQIDPWTCHDFYLYSKRLAENANLIITNHAMLVADLNSQVLPPCSHVIIDEAHHLEKAVRMKLGQQLEYNNVKYMLGKLGTSEKKKRFYKLDRCMAKSSSVPAFQTYLMDRAIADLDIETDDLFILLGQFVKFHRTNKSKSRRIKFRLTDNTKATAGWQRVLMCAERFLDFHKLISSGIQERLTLIKKNPPVLSAGELAFLEEMTGFYEDWLDLGQHVRQLLLPKESQDVIWLESDEKCTPNRTSVHCQPLNVNQFLSEKFFKENKSVVLTSASLTVNNTFKFFNKEIGIDSFDRIEKKIASPFPYEKMAKIFIPTDLPEINVTPMDEYVESIACHLIGTALAAEGRMLVLFTSHEMLRKTYELLSESNQLADYVLLAHGVSSGSRGRLVKSFQQFQKAILFGTSSFWEGIDIPGEDLSCLVVVRLPFSPIDEPVTAAKLESVETSGKNAFSAYSLPEAIIQFKQGFGRLIRKQSDRGVFFVFDQRIITSVYGKAFLRSIPPVKMETGSLEYLIPLVEDWLKKK</sequence>
<dbReference type="GO" id="GO:0003678">
    <property type="term" value="F:DNA helicase activity"/>
    <property type="evidence" value="ECO:0007669"/>
    <property type="project" value="TreeGrafter"/>
</dbReference>
<feature type="short sequence motif" description="DEAH box" evidence="6">
    <location>
        <begin position="460"/>
        <end position="463"/>
    </location>
</feature>
<dbReference type="SUPFAM" id="SSF53098">
    <property type="entry name" value="Ribonuclease H-like"/>
    <property type="match status" value="1"/>
</dbReference>
<dbReference type="NCBIfam" id="TIGR00573">
    <property type="entry name" value="dnaq"/>
    <property type="match status" value="1"/>
</dbReference>
<dbReference type="InterPro" id="IPR013520">
    <property type="entry name" value="Ribonucl_H"/>
</dbReference>
<dbReference type="EMBL" id="QYTV02000005">
    <property type="protein sequence ID" value="RST73641.1"/>
    <property type="molecule type" value="Genomic_DNA"/>
</dbReference>
<dbReference type="Pfam" id="PF00929">
    <property type="entry name" value="RNase_T"/>
    <property type="match status" value="1"/>
</dbReference>
<dbReference type="SUPFAM" id="SSF52540">
    <property type="entry name" value="P-loop containing nucleoside triphosphate hydrolases"/>
    <property type="match status" value="2"/>
</dbReference>
<dbReference type="Pfam" id="PF13307">
    <property type="entry name" value="Helicase_C_2"/>
    <property type="match status" value="1"/>
</dbReference>
<dbReference type="PANTHER" id="PTHR11472:SF34">
    <property type="entry name" value="REGULATOR OF TELOMERE ELONGATION HELICASE 1"/>
    <property type="match status" value="1"/>
</dbReference>
<keyword evidence="2 6" id="KW-0547">Nucleotide-binding</keyword>
<keyword evidence="4 6" id="KW-0269">Exonuclease</keyword>
<dbReference type="NCBIfam" id="NF005981">
    <property type="entry name" value="PRK08074.1"/>
    <property type="match status" value="1"/>
</dbReference>
<dbReference type="InterPro" id="IPR014013">
    <property type="entry name" value="Helic_SF1/SF2_ATP-bd_DinG/Rad3"/>
</dbReference>
<dbReference type="SMART" id="SM00479">
    <property type="entry name" value="EXOIII"/>
    <property type="match status" value="1"/>
</dbReference>
<dbReference type="NCBIfam" id="TIGR01407">
    <property type="entry name" value="dinG_rel"/>
    <property type="match status" value="1"/>
</dbReference>
<protein>
    <recommendedName>
        <fullName evidence="6 7">3'-5' exonuclease DinG</fullName>
        <ecNumber evidence="6 7">3.1.-.-</ecNumber>
    </recommendedName>
</protein>